<dbReference type="NCBIfam" id="TIGR01444">
    <property type="entry name" value="fkbM_fam"/>
    <property type="match status" value="1"/>
</dbReference>
<dbReference type="Proteomes" id="UP000028870">
    <property type="component" value="Unassembled WGS sequence"/>
</dbReference>
<accession>W9AS77</accession>
<dbReference type="GO" id="GO:0032259">
    <property type="term" value="P:methylation"/>
    <property type="evidence" value="ECO:0007669"/>
    <property type="project" value="UniProtKB-KW"/>
</dbReference>
<dbReference type="Pfam" id="PF05050">
    <property type="entry name" value="Methyltransf_21"/>
    <property type="match status" value="1"/>
</dbReference>
<reference evidence="2" key="1">
    <citation type="submission" date="2014-03" db="EMBL/GenBank/DDBJ databases">
        <title>Draft Genome Sequence of Mycobacterium cosmeticum DSM 44829.</title>
        <authorList>
            <person name="Croce O."/>
            <person name="Robert C."/>
            <person name="Raoult D."/>
            <person name="Drancourt M."/>
        </authorList>
    </citation>
    <scope>NUCLEOTIDE SEQUENCE [LARGE SCALE GENOMIC DNA]</scope>
    <source>
        <strain evidence="2">DSM 44829</strain>
    </source>
</reference>
<dbReference type="Gene3D" id="3.40.50.150">
    <property type="entry name" value="Vaccinia Virus protein VP39"/>
    <property type="match status" value="1"/>
</dbReference>
<feature type="domain" description="Methyltransferase FkbM" evidence="1">
    <location>
        <begin position="91"/>
        <end position="251"/>
    </location>
</feature>
<dbReference type="EMBL" id="CCBB010000002">
    <property type="protein sequence ID" value="CDO08594.1"/>
    <property type="molecule type" value="Genomic_DNA"/>
</dbReference>
<dbReference type="PANTHER" id="PTHR34203:SF15">
    <property type="entry name" value="SLL1173 PROTEIN"/>
    <property type="match status" value="1"/>
</dbReference>
<comment type="caution">
    <text evidence="2">The sequence shown here is derived from an EMBL/GenBank/DDBJ whole genome shotgun (WGS) entry which is preliminary data.</text>
</comment>
<reference evidence="2" key="2">
    <citation type="submission" date="2014-03" db="EMBL/GenBank/DDBJ databases">
        <authorList>
            <person name="Urmite Genomes"/>
        </authorList>
    </citation>
    <scope>NUCLEOTIDE SEQUENCE</scope>
    <source>
        <strain evidence="2">DSM 44829</strain>
    </source>
</reference>
<evidence type="ECO:0000259" key="1">
    <source>
        <dbReference type="Pfam" id="PF05050"/>
    </source>
</evidence>
<dbReference type="InterPro" id="IPR052514">
    <property type="entry name" value="SAM-dependent_MTase"/>
</dbReference>
<keyword evidence="3" id="KW-1185">Reference proteome</keyword>
<evidence type="ECO:0000313" key="2">
    <source>
        <dbReference type="EMBL" id="CDO08594.1"/>
    </source>
</evidence>
<dbReference type="AlphaFoldDB" id="W9AS77"/>
<keyword evidence="2" id="KW-0808">Transferase</keyword>
<protein>
    <submittedName>
        <fullName evidence="2">31-O-demethyl-FK506 methyltransferase FkbM</fullName>
    </submittedName>
</protein>
<organism evidence="2 3">
    <name type="scientific">Mycolicibacterium cosmeticum</name>
    <dbReference type="NCBI Taxonomy" id="258533"/>
    <lineage>
        <taxon>Bacteria</taxon>
        <taxon>Bacillati</taxon>
        <taxon>Actinomycetota</taxon>
        <taxon>Actinomycetes</taxon>
        <taxon>Mycobacteriales</taxon>
        <taxon>Mycobacteriaceae</taxon>
        <taxon>Mycolicibacterium</taxon>
    </lineage>
</organism>
<dbReference type="InterPro" id="IPR029063">
    <property type="entry name" value="SAM-dependent_MTases_sf"/>
</dbReference>
<proteinExistence type="predicted"/>
<dbReference type="OrthoDB" id="5679686at2"/>
<dbReference type="SUPFAM" id="SSF53335">
    <property type="entry name" value="S-adenosyl-L-methionine-dependent methyltransferases"/>
    <property type="match status" value="1"/>
</dbReference>
<gene>
    <name evidence="2" type="primary">fkbM</name>
    <name evidence="2" type="ORF">BN977_03413</name>
</gene>
<dbReference type="RefSeq" id="WP_051561597.1">
    <property type="nucleotide sequence ID" value="NZ_CCBB010000002.1"/>
</dbReference>
<dbReference type="PANTHER" id="PTHR34203">
    <property type="entry name" value="METHYLTRANSFERASE, FKBM FAMILY PROTEIN"/>
    <property type="match status" value="1"/>
</dbReference>
<dbReference type="GO" id="GO:0008168">
    <property type="term" value="F:methyltransferase activity"/>
    <property type="evidence" value="ECO:0007669"/>
    <property type="project" value="UniProtKB-KW"/>
</dbReference>
<dbReference type="eggNOG" id="COG2242">
    <property type="taxonomic scope" value="Bacteria"/>
</dbReference>
<sequence>MALFDAQQKHERIVARLRGWPGPLGAGILEWYAAAMRRWAPEQDGVTYFGATVRCDPVDTIQRMILLFKVWEPGVSAVIEANLRPGDVFVDIGANIGYDSLLAASLGADVVAVEAAPSTFGRLVGNLDRNPDLGCRVRAVNVAVSDRPGELDLYEFGPSNTGATTTIAARHGTRCATVQAARLGDILTPAERSAVRLIKMDVEGAEPAILDDLLDHLDDYPARMDIVIEANPQDDQARFGALFGRLRDAGFTAWSIENRYGNGWYLHWRATPPRRLDAAPEQRCDLLLTRRDTL</sequence>
<dbReference type="InterPro" id="IPR006342">
    <property type="entry name" value="FkbM_mtfrase"/>
</dbReference>
<keyword evidence="2" id="KW-0489">Methyltransferase</keyword>
<dbReference type="STRING" id="258533.BN977_03413"/>
<evidence type="ECO:0000313" key="3">
    <source>
        <dbReference type="Proteomes" id="UP000028870"/>
    </source>
</evidence>
<name>W9AS77_MYCCO</name>